<dbReference type="InterPro" id="IPR001155">
    <property type="entry name" value="OxRdtase_FMN_N"/>
</dbReference>
<sequence length="376" mass="40186">MSQLFSPVRIGPQEFANRIVISPMCQYSAIHGDANDWHMVHLGSLAMSGAALLVLEATAVEEIGRISHGDLGLYGDENEAALHRVLGFCRKHGSAKLGIQLAHAGRKGSAQAPWEGGRALGPEGDPWETVAPSALPFAEGWHTPREASEEDLDRIVAAFAAAAERAVRLGFEVIEVHAAHGYLLHQFLSPVSNRRADQYGGSLANRMRFPLRVFEAVSAACPPEVAIGARITGSDWIEGGIDIEEAVAFAAELKARGCHYVDVTSGGIALNAKIQIGPGYQVPFAAEVRRRVGMPVWSVGLIVTPEQAEDVVASGQADMVALARTVLDEPHWPWTAAQVLGGEVVRPPQYQRAAPAVWPGAAYKRTGRAGPRLAAE</sequence>
<dbReference type="Gene3D" id="3.20.20.70">
    <property type="entry name" value="Aldolase class I"/>
    <property type="match status" value="1"/>
</dbReference>
<dbReference type="Proteomes" id="UP000564885">
    <property type="component" value="Unassembled WGS sequence"/>
</dbReference>
<feature type="domain" description="NADH:flavin oxidoreductase/NADH oxidase N-terminal" evidence="6">
    <location>
        <begin position="3"/>
        <end position="338"/>
    </location>
</feature>
<keyword evidence="3" id="KW-0288">FMN</keyword>
<evidence type="ECO:0000313" key="8">
    <source>
        <dbReference type="Proteomes" id="UP000564885"/>
    </source>
</evidence>
<dbReference type="AlphaFoldDB" id="A0A849IE60"/>
<keyword evidence="4" id="KW-0521">NADP</keyword>
<comment type="cofactor">
    <cofactor evidence="1">
        <name>FMN</name>
        <dbReference type="ChEBI" id="CHEBI:58210"/>
    </cofactor>
</comment>
<dbReference type="RefSeq" id="WP_171217669.1">
    <property type="nucleotide sequence ID" value="NZ_JABEPP010000002.1"/>
</dbReference>
<dbReference type="CDD" id="cd02932">
    <property type="entry name" value="OYE_YqiM_FMN"/>
    <property type="match status" value="1"/>
</dbReference>
<keyword evidence="8" id="KW-1185">Reference proteome</keyword>
<evidence type="ECO:0000256" key="5">
    <source>
        <dbReference type="ARBA" id="ARBA00023002"/>
    </source>
</evidence>
<evidence type="ECO:0000259" key="6">
    <source>
        <dbReference type="Pfam" id="PF00724"/>
    </source>
</evidence>
<dbReference type="EMBL" id="JABEPP010000002">
    <property type="protein sequence ID" value="NNM72173.1"/>
    <property type="molecule type" value="Genomic_DNA"/>
</dbReference>
<evidence type="ECO:0000313" key="7">
    <source>
        <dbReference type="EMBL" id="NNM72173.1"/>
    </source>
</evidence>
<protein>
    <submittedName>
        <fullName evidence="7">NADH:flavin oxidoreductase/NADH oxidase</fullName>
    </submittedName>
</protein>
<dbReference type="Pfam" id="PF00724">
    <property type="entry name" value="Oxidored_FMN"/>
    <property type="match status" value="1"/>
</dbReference>
<organism evidence="7 8">
    <name type="scientific">Enterovirga aerilata</name>
    <dbReference type="NCBI Taxonomy" id="2730920"/>
    <lineage>
        <taxon>Bacteria</taxon>
        <taxon>Pseudomonadati</taxon>
        <taxon>Pseudomonadota</taxon>
        <taxon>Alphaproteobacteria</taxon>
        <taxon>Hyphomicrobiales</taxon>
        <taxon>Methylobacteriaceae</taxon>
        <taxon>Enterovirga</taxon>
    </lineage>
</organism>
<evidence type="ECO:0000256" key="3">
    <source>
        <dbReference type="ARBA" id="ARBA00022643"/>
    </source>
</evidence>
<keyword evidence="2" id="KW-0285">Flavoprotein</keyword>
<dbReference type="GO" id="GO:0010181">
    <property type="term" value="F:FMN binding"/>
    <property type="evidence" value="ECO:0007669"/>
    <property type="project" value="InterPro"/>
</dbReference>
<dbReference type="PANTHER" id="PTHR43303:SF4">
    <property type="entry name" value="NADPH DEHYDROGENASE C23G7.10C-RELATED"/>
    <property type="match status" value="1"/>
</dbReference>
<evidence type="ECO:0000256" key="2">
    <source>
        <dbReference type="ARBA" id="ARBA00022630"/>
    </source>
</evidence>
<dbReference type="GO" id="GO:0003959">
    <property type="term" value="F:NADPH dehydrogenase activity"/>
    <property type="evidence" value="ECO:0007669"/>
    <property type="project" value="InterPro"/>
</dbReference>
<dbReference type="InterPro" id="IPR044152">
    <property type="entry name" value="YqjM-like"/>
</dbReference>
<reference evidence="7 8" key="1">
    <citation type="submission" date="2020-04" db="EMBL/GenBank/DDBJ databases">
        <title>Enterovirga sp. isolate from soil.</title>
        <authorList>
            <person name="Chea S."/>
            <person name="Kim D.-U."/>
        </authorList>
    </citation>
    <scope>NUCLEOTIDE SEQUENCE [LARGE SCALE GENOMIC DNA]</scope>
    <source>
        <strain evidence="7 8">DB1703</strain>
    </source>
</reference>
<name>A0A849IE60_9HYPH</name>
<gene>
    <name evidence="7" type="ORF">HJG44_07155</name>
</gene>
<dbReference type="InterPro" id="IPR013785">
    <property type="entry name" value="Aldolase_TIM"/>
</dbReference>
<evidence type="ECO:0000256" key="1">
    <source>
        <dbReference type="ARBA" id="ARBA00001917"/>
    </source>
</evidence>
<evidence type="ECO:0000256" key="4">
    <source>
        <dbReference type="ARBA" id="ARBA00022857"/>
    </source>
</evidence>
<dbReference type="GO" id="GO:0050661">
    <property type="term" value="F:NADP binding"/>
    <property type="evidence" value="ECO:0007669"/>
    <property type="project" value="InterPro"/>
</dbReference>
<keyword evidence="5" id="KW-0560">Oxidoreductase</keyword>
<accession>A0A849IE60</accession>
<dbReference type="PANTHER" id="PTHR43303">
    <property type="entry name" value="NADPH DEHYDROGENASE C23G7.10C-RELATED"/>
    <property type="match status" value="1"/>
</dbReference>
<comment type="caution">
    <text evidence="7">The sequence shown here is derived from an EMBL/GenBank/DDBJ whole genome shotgun (WGS) entry which is preliminary data.</text>
</comment>
<proteinExistence type="predicted"/>
<dbReference type="SUPFAM" id="SSF51395">
    <property type="entry name" value="FMN-linked oxidoreductases"/>
    <property type="match status" value="1"/>
</dbReference>